<feature type="signal peptide" evidence="1">
    <location>
        <begin position="1"/>
        <end position="28"/>
    </location>
</feature>
<protein>
    <recommendedName>
        <fullName evidence="4">Transporter</fullName>
    </recommendedName>
</protein>
<proteinExistence type="predicted"/>
<reference evidence="2" key="2">
    <citation type="submission" date="2020-09" db="EMBL/GenBank/DDBJ databases">
        <authorList>
            <person name="Sun Q."/>
            <person name="Zhou Y."/>
        </authorList>
    </citation>
    <scope>NUCLEOTIDE SEQUENCE</scope>
    <source>
        <strain evidence="2">CGMCC 1.15725</strain>
    </source>
</reference>
<name>A0A8J2YUX2_9PROT</name>
<dbReference type="EMBL" id="BMJQ01000007">
    <property type="protein sequence ID" value="GGF21915.1"/>
    <property type="molecule type" value="Genomic_DNA"/>
</dbReference>
<evidence type="ECO:0000313" key="3">
    <source>
        <dbReference type="Proteomes" id="UP000646365"/>
    </source>
</evidence>
<gene>
    <name evidence="2" type="ORF">GCM10011611_29970</name>
</gene>
<organism evidence="2 3">
    <name type="scientific">Aliidongia dinghuensis</name>
    <dbReference type="NCBI Taxonomy" id="1867774"/>
    <lineage>
        <taxon>Bacteria</taxon>
        <taxon>Pseudomonadati</taxon>
        <taxon>Pseudomonadota</taxon>
        <taxon>Alphaproteobacteria</taxon>
        <taxon>Rhodospirillales</taxon>
        <taxon>Dongiaceae</taxon>
        <taxon>Aliidongia</taxon>
    </lineage>
</organism>
<accession>A0A8J2YUX2</accession>
<evidence type="ECO:0008006" key="4">
    <source>
        <dbReference type="Google" id="ProtNLM"/>
    </source>
</evidence>
<reference evidence="2" key="1">
    <citation type="journal article" date="2014" name="Int. J. Syst. Evol. Microbiol.">
        <title>Complete genome sequence of Corynebacterium casei LMG S-19264T (=DSM 44701T), isolated from a smear-ripened cheese.</title>
        <authorList>
            <consortium name="US DOE Joint Genome Institute (JGI-PGF)"/>
            <person name="Walter F."/>
            <person name="Albersmeier A."/>
            <person name="Kalinowski J."/>
            <person name="Ruckert C."/>
        </authorList>
    </citation>
    <scope>NUCLEOTIDE SEQUENCE</scope>
    <source>
        <strain evidence="2">CGMCC 1.15725</strain>
    </source>
</reference>
<keyword evidence="1" id="KW-0732">Signal</keyword>
<keyword evidence="3" id="KW-1185">Reference proteome</keyword>
<dbReference type="AlphaFoldDB" id="A0A8J2YUX2"/>
<comment type="caution">
    <text evidence="2">The sequence shown here is derived from an EMBL/GenBank/DDBJ whole genome shotgun (WGS) entry which is preliminary data.</text>
</comment>
<evidence type="ECO:0000313" key="2">
    <source>
        <dbReference type="EMBL" id="GGF21915.1"/>
    </source>
</evidence>
<dbReference type="Proteomes" id="UP000646365">
    <property type="component" value="Unassembled WGS sequence"/>
</dbReference>
<dbReference type="RefSeq" id="WP_189047102.1">
    <property type="nucleotide sequence ID" value="NZ_BMJQ01000007.1"/>
</dbReference>
<evidence type="ECO:0000256" key="1">
    <source>
        <dbReference type="SAM" id="SignalP"/>
    </source>
</evidence>
<sequence>MSRLTRVATPLFGAGLAILTAGPTAAHAHGIAGDRLFPATLSIDDPAVGDELSAPTFTYQPQSGSNGSPETTRYGYGFEWDKTITKNLGVAINDGYSVIRQQGANSLYGWNDLVTTLKYQFFESDTHEILASVGVQREWGGTGALRLGVDATGWTQPTLYAGKGMGDLPASVGLLRPFALTGELGYQFADVPTAHAPDGGVSHSPNFWNIGFSVQYDMHYLQAQVKDYGLPEFVNHLIPLVEFAYSTPATNGYGATTTGTIAPGVLYEGGAYQIGVEALIPATKASGTRTGVIAQLHFYLDDLLPTTLGKPVF</sequence>
<feature type="chain" id="PRO_5035251960" description="Transporter" evidence="1">
    <location>
        <begin position="29"/>
        <end position="313"/>
    </location>
</feature>